<dbReference type="PROSITE" id="PS00134">
    <property type="entry name" value="TRYPSIN_HIS"/>
    <property type="match status" value="1"/>
</dbReference>
<dbReference type="InterPro" id="IPR033116">
    <property type="entry name" value="TRYPSIN_SER"/>
</dbReference>
<comment type="similarity">
    <text evidence="1">Belongs to the peptidase S1 family.</text>
</comment>
<dbReference type="SUPFAM" id="SSF50494">
    <property type="entry name" value="Trypsin-like serine proteases"/>
    <property type="match status" value="1"/>
</dbReference>
<dbReference type="InterPro" id="IPR018114">
    <property type="entry name" value="TRYPSIN_HIS"/>
</dbReference>
<dbReference type="PANTHER" id="PTHR24276">
    <property type="entry name" value="POLYSERASE-RELATED"/>
    <property type="match status" value="1"/>
</dbReference>
<evidence type="ECO:0000256" key="4">
    <source>
        <dbReference type="SAM" id="MobiDB-lite"/>
    </source>
</evidence>
<name>A0A7X3SQY4_9HYPH</name>
<dbReference type="SMART" id="SM00020">
    <property type="entry name" value="Tryp_SPc"/>
    <property type="match status" value="1"/>
</dbReference>
<reference evidence="7 8" key="2">
    <citation type="submission" date="2020-01" db="EMBL/GenBank/DDBJ databases">
        <title>Microvirga sp. nov., an arsenate reduction bacterium isolated from Tibet hotspring sediments.</title>
        <authorList>
            <person name="Xian W.-D."/>
            <person name="Li W.-J."/>
        </authorList>
    </citation>
    <scope>NUCLEOTIDE SEQUENCE [LARGE SCALE GENOMIC DNA]</scope>
    <source>
        <strain evidence="7 8">KCTC 23863</strain>
    </source>
</reference>
<protein>
    <submittedName>
        <fullName evidence="7">Trypsin-like serine protease</fullName>
    </submittedName>
</protein>
<feature type="signal peptide" evidence="5">
    <location>
        <begin position="1"/>
        <end position="20"/>
    </location>
</feature>
<keyword evidence="2" id="KW-1015">Disulfide bond</keyword>
<keyword evidence="3 7" id="KW-0645">Protease</keyword>
<dbReference type="AlphaFoldDB" id="A0A7X3SQY4"/>
<comment type="caution">
    <text evidence="7">The sequence shown here is derived from an EMBL/GenBank/DDBJ whole genome shotgun (WGS) entry which is preliminary data.</text>
</comment>
<keyword evidence="5" id="KW-0732">Signal</keyword>
<dbReference type="EMBL" id="WURB01000022">
    <property type="protein sequence ID" value="MXQ13835.1"/>
    <property type="molecule type" value="Genomic_DNA"/>
</dbReference>
<dbReference type="InterPro" id="IPR050430">
    <property type="entry name" value="Peptidase_S1"/>
</dbReference>
<evidence type="ECO:0000256" key="1">
    <source>
        <dbReference type="ARBA" id="ARBA00007664"/>
    </source>
</evidence>
<evidence type="ECO:0000256" key="5">
    <source>
        <dbReference type="SAM" id="SignalP"/>
    </source>
</evidence>
<organism evidence="7 8">
    <name type="scientific">Microvirga makkahensis</name>
    <dbReference type="NCBI Taxonomy" id="1128670"/>
    <lineage>
        <taxon>Bacteria</taxon>
        <taxon>Pseudomonadati</taxon>
        <taxon>Pseudomonadota</taxon>
        <taxon>Alphaproteobacteria</taxon>
        <taxon>Hyphomicrobiales</taxon>
        <taxon>Methylobacteriaceae</taxon>
        <taxon>Microvirga</taxon>
    </lineage>
</organism>
<feature type="region of interest" description="Disordered" evidence="4">
    <location>
        <begin position="128"/>
        <end position="152"/>
    </location>
</feature>
<dbReference type="PANTHER" id="PTHR24276:SF98">
    <property type="entry name" value="FI18310P1-RELATED"/>
    <property type="match status" value="1"/>
</dbReference>
<dbReference type="PROSITE" id="PS00135">
    <property type="entry name" value="TRYPSIN_SER"/>
    <property type="match status" value="1"/>
</dbReference>
<gene>
    <name evidence="7" type="ORF">GR328_20710</name>
</gene>
<dbReference type="Pfam" id="PF00089">
    <property type="entry name" value="Trypsin"/>
    <property type="match status" value="1"/>
</dbReference>
<keyword evidence="3" id="KW-0378">Hydrolase</keyword>
<feature type="chain" id="PRO_5030702409" evidence="5">
    <location>
        <begin position="21"/>
        <end position="245"/>
    </location>
</feature>
<evidence type="ECO:0000313" key="8">
    <source>
        <dbReference type="Proteomes" id="UP000436483"/>
    </source>
</evidence>
<evidence type="ECO:0000313" key="7">
    <source>
        <dbReference type="EMBL" id="MXQ13835.1"/>
    </source>
</evidence>
<keyword evidence="3" id="KW-0720">Serine protease</keyword>
<dbReference type="PRINTS" id="PR00722">
    <property type="entry name" value="CHYMOTRYPSIN"/>
</dbReference>
<accession>A0A7X3SQY4</accession>
<dbReference type="OrthoDB" id="267336at2"/>
<dbReference type="Proteomes" id="UP000436483">
    <property type="component" value="Unassembled WGS sequence"/>
</dbReference>
<dbReference type="GO" id="GO:0006508">
    <property type="term" value="P:proteolysis"/>
    <property type="evidence" value="ECO:0007669"/>
    <property type="project" value="UniProtKB-KW"/>
</dbReference>
<dbReference type="GO" id="GO:0004252">
    <property type="term" value="F:serine-type endopeptidase activity"/>
    <property type="evidence" value="ECO:0007669"/>
    <property type="project" value="InterPro"/>
</dbReference>
<sequence length="245" mass="25620">MNRLITLAFALSLAASGAKAIVGGAEDQGPLARQSVMVLSSNGGVCSAVVVARDVVLTAAHCVTGADEHRVHFRDEAGEPVLIPPAAKAVHPSYNAKAIETRQRSIDLALVRIPQPLPERFERAQLTPAKPPKGETVTIGGYGVAQEGDGKSSGTFRTADLRAIEPFGSSQLLVWLEGVVTGACQGDSGGPVMQGGNVFAITTWAKGAGRSSCGRISQGILLGPQKEWIDRTLRTWNRAASWTGG</sequence>
<dbReference type="Gene3D" id="2.40.10.10">
    <property type="entry name" value="Trypsin-like serine proteases"/>
    <property type="match status" value="1"/>
</dbReference>
<evidence type="ECO:0000256" key="2">
    <source>
        <dbReference type="ARBA" id="ARBA00023157"/>
    </source>
</evidence>
<dbReference type="PROSITE" id="PS50240">
    <property type="entry name" value="TRYPSIN_DOM"/>
    <property type="match status" value="1"/>
</dbReference>
<dbReference type="InterPro" id="IPR001254">
    <property type="entry name" value="Trypsin_dom"/>
</dbReference>
<feature type="domain" description="Peptidase S1" evidence="6">
    <location>
        <begin position="21"/>
        <end position="234"/>
    </location>
</feature>
<dbReference type="InterPro" id="IPR009003">
    <property type="entry name" value="Peptidase_S1_PA"/>
</dbReference>
<dbReference type="InterPro" id="IPR043504">
    <property type="entry name" value="Peptidase_S1_PA_chymotrypsin"/>
</dbReference>
<reference evidence="7 8" key="1">
    <citation type="submission" date="2019-12" db="EMBL/GenBank/DDBJ databases">
        <authorList>
            <person name="Yuan C.-G."/>
        </authorList>
    </citation>
    <scope>NUCLEOTIDE SEQUENCE [LARGE SCALE GENOMIC DNA]</scope>
    <source>
        <strain evidence="7 8">KCTC 23863</strain>
    </source>
</reference>
<evidence type="ECO:0000259" key="6">
    <source>
        <dbReference type="PROSITE" id="PS50240"/>
    </source>
</evidence>
<evidence type="ECO:0000256" key="3">
    <source>
        <dbReference type="RuleBase" id="RU363034"/>
    </source>
</evidence>
<proteinExistence type="inferred from homology"/>
<keyword evidence="8" id="KW-1185">Reference proteome</keyword>
<dbReference type="InterPro" id="IPR001314">
    <property type="entry name" value="Peptidase_S1A"/>
</dbReference>